<feature type="compositionally biased region" description="Polar residues" evidence="1">
    <location>
        <begin position="18"/>
        <end position="30"/>
    </location>
</feature>
<feature type="region of interest" description="Disordered" evidence="1">
    <location>
        <begin position="58"/>
        <end position="84"/>
    </location>
</feature>
<name>A0A2N5UTS8_9BASI</name>
<gene>
    <name evidence="2" type="ORF">PCASD_07963</name>
</gene>
<comment type="caution">
    <text evidence="2">The sequence shown here is derived from an EMBL/GenBank/DDBJ whole genome shotgun (WGS) entry which is preliminary data.</text>
</comment>
<dbReference type="AlphaFoldDB" id="A0A2N5UTS8"/>
<dbReference type="EMBL" id="PGCI01000094">
    <property type="protein sequence ID" value="PLW41046.1"/>
    <property type="molecule type" value="Genomic_DNA"/>
</dbReference>
<evidence type="ECO:0000256" key="1">
    <source>
        <dbReference type="SAM" id="MobiDB-lite"/>
    </source>
</evidence>
<feature type="compositionally biased region" description="Pro residues" evidence="1">
    <location>
        <begin position="1"/>
        <end position="10"/>
    </location>
</feature>
<evidence type="ECO:0000313" key="3">
    <source>
        <dbReference type="Proteomes" id="UP000235392"/>
    </source>
</evidence>
<sequence>MPPPAQPPNQQPSTAPNVSAQPLPSPNVSAQPLPYPNVPAITMSAGTKANFYAITKAKRAKKPLPSPYSREPSKKTPAAAPDTPLPGTLVNCGILILKDDKFLKKLTESMKAKIEVDISQPNLYHNLQCQLWELFSAELIKKNLIHQLPDDPLQQRSLSHGTSRLPDLKTLITHLKDMKKKPEVNLIYEDVQTTFTSLETRTSLSTNVTQFPTA</sequence>
<reference evidence="2 3" key="1">
    <citation type="submission" date="2017-11" db="EMBL/GenBank/DDBJ databases">
        <title>De novo assembly and phasing of dikaryotic genomes from two isolates of Puccinia coronata f. sp. avenae, the causal agent of oat crown rust.</title>
        <authorList>
            <person name="Miller M.E."/>
            <person name="Zhang Y."/>
            <person name="Omidvar V."/>
            <person name="Sperschneider J."/>
            <person name="Schwessinger B."/>
            <person name="Raley C."/>
            <person name="Palmer J.M."/>
            <person name="Garnica D."/>
            <person name="Upadhyaya N."/>
            <person name="Rathjen J."/>
            <person name="Taylor J.M."/>
            <person name="Park R.F."/>
            <person name="Dodds P.N."/>
            <person name="Hirsch C.D."/>
            <person name="Kianian S.F."/>
            <person name="Figueroa M."/>
        </authorList>
    </citation>
    <scope>NUCLEOTIDE SEQUENCE [LARGE SCALE GENOMIC DNA]</scope>
    <source>
        <strain evidence="2">12SD80</strain>
    </source>
</reference>
<feature type="region of interest" description="Disordered" evidence="1">
    <location>
        <begin position="1"/>
        <end position="39"/>
    </location>
</feature>
<organism evidence="2 3">
    <name type="scientific">Puccinia coronata f. sp. avenae</name>
    <dbReference type="NCBI Taxonomy" id="200324"/>
    <lineage>
        <taxon>Eukaryota</taxon>
        <taxon>Fungi</taxon>
        <taxon>Dikarya</taxon>
        <taxon>Basidiomycota</taxon>
        <taxon>Pucciniomycotina</taxon>
        <taxon>Pucciniomycetes</taxon>
        <taxon>Pucciniales</taxon>
        <taxon>Pucciniaceae</taxon>
        <taxon>Puccinia</taxon>
    </lineage>
</organism>
<proteinExistence type="predicted"/>
<protein>
    <submittedName>
        <fullName evidence="2">Uncharacterized protein</fullName>
    </submittedName>
</protein>
<dbReference type="Proteomes" id="UP000235392">
    <property type="component" value="Unassembled WGS sequence"/>
</dbReference>
<accession>A0A2N5UTS8</accession>
<evidence type="ECO:0000313" key="2">
    <source>
        <dbReference type="EMBL" id="PLW41046.1"/>
    </source>
</evidence>